<name>A0A0S4J9C3_BODSA</name>
<evidence type="ECO:0000313" key="1">
    <source>
        <dbReference type="EMBL" id="CUG86507.1"/>
    </source>
</evidence>
<keyword evidence="2" id="KW-1185">Reference proteome</keyword>
<reference evidence="2" key="1">
    <citation type="submission" date="2015-09" db="EMBL/GenBank/DDBJ databases">
        <authorList>
            <consortium name="Pathogen Informatics"/>
        </authorList>
    </citation>
    <scope>NUCLEOTIDE SEQUENCE [LARGE SCALE GENOMIC DNA]</scope>
    <source>
        <strain evidence="2">Lake Konstanz</strain>
    </source>
</reference>
<dbReference type="VEuPathDB" id="TriTrypDB:BSAL_93490c"/>
<protein>
    <submittedName>
        <fullName evidence="1">Uncharacterized protein</fullName>
    </submittedName>
</protein>
<evidence type="ECO:0000313" key="2">
    <source>
        <dbReference type="Proteomes" id="UP000051952"/>
    </source>
</evidence>
<gene>
    <name evidence="1" type="ORF">BSAL_93490c</name>
</gene>
<sequence length="204" mass="23027">MRHELALHGTLCFLREHCQCTCTNGNIHRLRCPGDQSDKCIVDRRCPKYLRRTRIPVLMWRLRSQNTLKSLSTMQASHNSVPHLTRRDHATHESVAHDTKCIKCVSNLPHTLHTVVAPAHIVSSASRARTHRNVLQRERAMQFSNAFARRSIDRGVIALPTIDRSPSLTHFDTKASWEPIINVNSSRASDTASTALGVIACIDR</sequence>
<dbReference type="Proteomes" id="UP000051952">
    <property type="component" value="Unassembled WGS sequence"/>
</dbReference>
<accession>A0A0S4J9C3</accession>
<organism evidence="1 2">
    <name type="scientific">Bodo saltans</name>
    <name type="common">Flagellated protozoan</name>
    <dbReference type="NCBI Taxonomy" id="75058"/>
    <lineage>
        <taxon>Eukaryota</taxon>
        <taxon>Discoba</taxon>
        <taxon>Euglenozoa</taxon>
        <taxon>Kinetoplastea</taxon>
        <taxon>Metakinetoplastina</taxon>
        <taxon>Eubodonida</taxon>
        <taxon>Bodonidae</taxon>
        <taxon>Bodo</taxon>
    </lineage>
</organism>
<dbReference type="AlphaFoldDB" id="A0A0S4J9C3"/>
<proteinExistence type="predicted"/>
<dbReference type="EMBL" id="CYKH01001316">
    <property type="protein sequence ID" value="CUG86507.1"/>
    <property type="molecule type" value="Genomic_DNA"/>
</dbReference>